<feature type="compositionally biased region" description="Polar residues" evidence="1">
    <location>
        <begin position="124"/>
        <end position="133"/>
    </location>
</feature>
<dbReference type="Proteomes" id="UP000007799">
    <property type="component" value="Unassembled WGS sequence"/>
</dbReference>
<dbReference type="EMBL" id="GL832990">
    <property type="protein sequence ID" value="EGD80075.1"/>
    <property type="molecule type" value="Genomic_DNA"/>
</dbReference>
<gene>
    <name evidence="2" type="ORF">PTSG_10349</name>
</gene>
<evidence type="ECO:0000313" key="3">
    <source>
        <dbReference type="Proteomes" id="UP000007799"/>
    </source>
</evidence>
<name>F2UR20_SALR5</name>
<accession>F2UR20</accession>
<evidence type="ECO:0000256" key="1">
    <source>
        <dbReference type="SAM" id="MobiDB-lite"/>
    </source>
</evidence>
<protein>
    <submittedName>
        <fullName evidence="2">Uncharacterized protein</fullName>
    </submittedName>
</protein>
<dbReference type="InParanoid" id="F2UR20"/>
<keyword evidence="3" id="KW-1185">Reference proteome</keyword>
<dbReference type="GeneID" id="16068929"/>
<organism evidence="3">
    <name type="scientific">Salpingoeca rosetta (strain ATCC 50818 / BSB-021)</name>
    <dbReference type="NCBI Taxonomy" id="946362"/>
    <lineage>
        <taxon>Eukaryota</taxon>
        <taxon>Choanoflagellata</taxon>
        <taxon>Craspedida</taxon>
        <taxon>Salpingoecidae</taxon>
        <taxon>Salpingoeca</taxon>
    </lineage>
</organism>
<dbReference type="AlphaFoldDB" id="F2UR20"/>
<dbReference type="RefSeq" id="XP_004988400.1">
    <property type="nucleotide sequence ID" value="XM_004988343.1"/>
</dbReference>
<dbReference type="KEGG" id="sre:PTSG_10349"/>
<proteinExistence type="predicted"/>
<evidence type="ECO:0000313" key="2">
    <source>
        <dbReference type="EMBL" id="EGD80075.1"/>
    </source>
</evidence>
<reference evidence="2" key="1">
    <citation type="submission" date="2009-08" db="EMBL/GenBank/DDBJ databases">
        <title>Annotation of Salpingoeca rosetta.</title>
        <authorList>
            <consortium name="The Broad Institute Genome Sequencing Platform"/>
            <person name="Russ C."/>
            <person name="Cuomo C."/>
            <person name="Burger G."/>
            <person name="Gray M.W."/>
            <person name="Holland P.W.H."/>
            <person name="King N."/>
            <person name="Lang F.B.F."/>
            <person name="Roger A.J."/>
            <person name="Ruiz-Trillo I."/>
            <person name="Young S.K."/>
            <person name="Zeng Q."/>
            <person name="Gargeya S."/>
            <person name="Alvarado L."/>
            <person name="Berlin A."/>
            <person name="Chapman S.B."/>
            <person name="Chen Z."/>
            <person name="Freedman E."/>
            <person name="Gellesch M."/>
            <person name="Goldberg J."/>
            <person name="Griggs A."/>
            <person name="Gujja S."/>
            <person name="Heilman E."/>
            <person name="Heiman D."/>
            <person name="Howarth C."/>
            <person name="Mehta T."/>
            <person name="Neiman D."/>
            <person name="Pearson M."/>
            <person name="Roberts A."/>
            <person name="Saif S."/>
            <person name="Shea T."/>
            <person name="Shenoy N."/>
            <person name="Sisk P."/>
            <person name="Stolte C."/>
            <person name="Sykes S."/>
            <person name="White J."/>
            <person name="Yandava C."/>
            <person name="Haas B."/>
            <person name="Nusbaum C."/>
            <person name="Birren B."/>
        </authorList>
    </citation>
    <scope>NUCLEOTIDE SEQUENCE [LARGE SCALE GENOMIC DNA]</scope>
    <source>
        <strain evidence="2">ATCC 50818</strain>
    </source>
</reference>
<feature type="region of interest" description="Disordered" evidence="1">
    <location>
        <begin position="109"/>
        <end position="133"/>
    </location>
</feature>
<sequence length="133" mass="15966">MAVPLAQQLRQDGVRERPAQLTAQVQHRRAYISQETVTINNREALWMRRKMELQVQQDRIDQDVAHLLHQQQQWHWQQQQQQQQQQHWHWQQSVAWVQREVVRHCTRIRQSAPGTTRGPVRPSSPCTRSWSTP</sequence>